<dbReference type="SUPFAM" id="SSF48350">
    <property type="entry name" value="GTPase activation domain, GAP"/>
    <property type="match status" value="1"/>
</dbReference>
<gene>
    <name evidence="8" type="ORF">DNTS_021302</name>
</gene>
<organism evidence="8 9">
    <name type="scientific">Danionella cerebrum</name>
    <dbReference type="NCBI Taxonomy" id="2873325"/>
    <lineage>
        <taxon>Eukaryota</taxon>
        <taxon>Metazoa</taxon>
        <taxon>Chordata</taxon>
        <taxon>Craniata</taxon>
        <taxon>Vertebrata</taxon>
        <taxon>Euteleostomi</taxon>
        <taxon>Actinopterygii</taxon>
        <taxon>Neopterygii</taxon>
        <taxon>Teleostei</taxon>
        <taxon>Ostariophysi</taxon>
        <taxon>Cypriniformes</taxon>
        <taxon>Danionidae</taxon>
        <taxon>Danioninae</taxon>
        <taxon>Danionella</taxon>
    </lineage>
</organism>
<dbReference type="OrthoDB" id="5981864at2759"/>
<accession>A0A553MMA7</accession>
<dbReference type="InterPro" id="IPR008936">
    <property type="entry name" value="Rho_GTPase_activation_prot"/>
</dbReference>
<evidence type="ECO:0008006" key="10">
    <source>
        <dbReference type="Google" id="ProtNLM"/>
    </source>
</evidence>
<dbReference type="InterPro" id="IPR036028">
    <property type="entry name" value="SH3-like_dom_sf"/>
</dbReference>
<evidence type="ECO:0000259" key="6">
    <source>
        <dbReference type="PROSITE" id="PS50002"/>
    </source>
</evidence>
<dbReference type="GO" id="GO:0007165">
    <property type="term" value="P:signal transduction"/>
    <property type="evidence" value="ECO:0007669"/>
    <property type="project" value="InterPro"/>
</dbReference>
<dbReference type="Pfam" id="PF00620">
    <property type="entry name" value="RhoGAP"/>
    <property type="match status" value="1"/>
</dbReference>
<dbReference type="STRING" id="623744.A0A553MMA7"/>
<feature type="domain" description="Rho-GAP" evidence="7">
    <location>
        <begin position="466"/>
        <end position="651"/>
    </location>
</feature>
<dbReference type="GO" id="GO:0005096">
    <property type="term" value="F:GTPase activator activity"/>
    <property type="evidence" value="ECO:0007669"/>
    <property type="project" value="UniProtKB-KW"/>
</dbReference>
<evidence type="ECO:0000256" key="5">
    <source>
        <dbReference type="SAM" id="MobiDB-lite"/>
    </source>
</evidence>
<evidence type="ECO:0000256" key="3">
    <source>
        <dbReference type="ARBA" id="ARBA00023054"/>
    </source>
</evidence>
<dbReference type="InterPro" id="IPR001060">
    <property type="entry name" value="FCH_dom"/>
</dbReference>
<evidence type="ECO:0000259" key="7">
    <source>
        <dbReference type="PROSITE" id="PS50238"/>
    </source>
</evidence>
<dbReference type="PROSITE" id="PS50002">
    <property type="entry name" value="SH3"/>
    <property type="match status" value="1"/>
</dbReference>
<dbReference type="AlphaFoldDB" id="A0A553MMA7"/>
<dbReference type="SMART" id="SM00326">
    <property type="entry name" value="SH3"/>
    <property type="match status" value="1"/>
</dbReference>
<dbReference type="Gene3D" id="1.10.555.10">
    <property type="entry name" value="Rho GTPase activation protein"/>
    <property type="match status" value="1"/>
</dbReference>
<evidence type="ECO:0000313" key="8">
    <source>
        <dbReference type="EMBL" id="TRY54326.1"/>
    </source>
</evidence>
<sequence length="880" mass="100223">KYLASQKQLSFALSTYYKELFLLLKAEVHILEFAMSSHVKLWRDRMGTADFDTQIKEVRLQLTEQLKIFDSQVEQKTQMFQDLTDYMRRRGEIEGEYSRSLDKLNDRFSSRTKKKESSHQSVGKCWQVLLAQTHQESRNHSFLSDSYSHILPQQLSHCIEHSVRLGKRSKEICIQLQDELLKVTSELQTRQNKVQEIQLKCTKARNDYLLNLSAANACMNKYYLKDLSTLVDCSDLGYNQSMSKVFQFYLAGRRWTQQSLITGMEELKTAVSELNQNQDRDALMQANNSVFCLPLKFQYQPHEGDQVINVSADFEMVSEVATRVLQLHSRLSSVTLEVTESGKVLQSAQSSLLESILDDTFGSTPLISKNPSFSLGNCDWASWKSFQPKHGSTLPDAENFYFGKVKDHLCNSSLMSKLEAKHDLLKVAIQKAESADGSHTRRRSKRSVCRKKSNLSTEISSKLFHGNLLSYIQASGQLIPVVVESCIRYINLNGLHHEGLFRVPGSQMVVNQLKEAFEKGDNPFAEGRYDMDSVAGLLKLYFRSLDRAIFPEDSYNQLMESEEIDDETEKLAHLKLVISSYPPSLIIVLRYLFAFLHHISQYSDENLMQPYNIAVCFGPSLVRGPNNDDAAELQRINALVKDIIIHYESIFPNNMELPGPSYEKCMTLEEDDCETVAEEEDVFSEQSRVKGEEEDEMLGLALFDYTGRSSAELSFKQWDRLILHSKASSDWWTGEVNGTKGLIPNKYISVQSMAASQYQKGNPSIRKTLDSSWGRQQKEEELKAEQRTQLKNTSLKTEIGSNNKTSGKTSLQLPIGPFRQTGFSPGTLRKALNSPQMRRTTAHGGSGEEFSVQVDKEVHLMMDSVFKELLNRQFADGVHF</sequence>
<evidence type="ECO:0000313" key="9">
    <source>
        <dbReference type="Proteomes" id="UP000316079"/>
    </source>
</evidence>
<dbReference type="PANTHER" id="PTHR14166">
    <property type="entry name" value="SLIT-ROBO RHO GTPASE ACTIVATING PROTEIN"/>
    <property type="match status" value="1"/>
</dbReference>
<dbReference type="FunFam" id="2.30.30.40:FF:000136">
    <property type="entry name" value="Rho GTPase activating protein 4"/>
    <property type="match status" value="1"/>
</dbReference>
<dbReference type="Pfam" id="PF00018">
    <property type="entry name" value="SH3_1"/>
    <property type="match status" value="1"/>
</dbReference>
<evidence type="ECO:0000256" key="1">
    <source>
        <dbReference type="ARBA" id="ARBA00022443"/>
    </source>
</evidence>
<dbReference type="InterPro" id="IPR001452">
    <property type="entry name" value="SH3_domain"/>
</dbReference>
<evidence type="ECO:0000256" key="2">
    <source>
        <dbReference type="ARBA" id="ARBA00022468"/>
    </source>
</evidence>
<keyword evidence="3" id="KW-0175">Coiled coil</keyword>
<dbReference type="Proteomes" id="UP000316079">
    <property type="component" value="Unassembled WGS sequence"/>
</dbReference>
<dbReference type="Pfam" id="PF00611">
    <property type="entry name" value="FCH"/>
    <property type="match status" value="1"/>
</dbReference>
<dbReference type="Gene3D" id="2.30.30.40">
    <property type="entry name" value="SH3 Domains"/>
    <property type="match status" value="1"/>
</dbReference>
<protein>
    <recommendedName>
        <fullName evidence="10">Rho-GAP domain-containing protein</fullName>
    </recommendedName>
</protein>
<feature type="domain" description="SH3" evidence="6">
    <location>
        <begin position="694"/>
        <end position="753"/>
    </location>
</feature>
<dbReference type="SMART" id="SM00324">
    <property type="entry name" value="RhoGAP"/>
    <property type="match status" value="1"/>
</dbReference>
<dbReference type="InterPro" id="IPR051627">
    <property type="entry name" value="SLIT-ROBO_RhoGAP"/>
</dbReference>
<keyword evidence="2" id="KW-0343">GTPase activation</keyword>
<feature type="region of interest" description="Disordered" evidence="5">
    <location>
        <begin position="783"/>
        <end position="847"/>
    </location>
</feature>
<dbReference type="InterPro" id="IPR000198">
    <property type="entry name" value="RhoGAP_dom"/>
</dbReference>
<proteinExistence type="predicted"/>
<dbReference type="SUPFAM" id="SSF103657">
    <property type="entry name" value="BAR/IMD domain-like"/>
    <property type="match status" value="1"/>
</dbReference>
<dbReference type="SUPFAM" id="SSF50044">
    <property type="entry name" value="SH3-domain"/>
    <property type="match status" value="1"/>
</dbReference>
<dbReference type="Gene3D" id="1.20.1270.60">
    <property type="entry name" value="Arfaptin homology (AH) domain/BAR domain"/>
    <property type="match status" value="2"/>
</dbReference>
<reference evidence="8 9" key="1">
    <citation type="journal article" date="2019" name="Sci. Data">
        <title>Hybrid genome assembly and annotation of Danionella translucida.</title>
        <authorList>
            <person name="Kadobianskyi M."/>
            <person name="Schulze L."/>
            <person name="Schuelke M."/>
            <person name="Judkewitz B."/>
        </authorList>
    </citation>
    <scope>NUCLEOTIDE SEQUENCE [LARGE SCALE GENOMIC DNA]</scope>
    <source>
        <strain evidence="8 9">Bolton</strain>
    </source>
</reference>
<name>A0A553MMA7_9TELE</name>
<keyword evidence="9" id="KW-1185">Reference proteome</keyword>
<comment type="caution">
    <text evidence="8">The sequence shown here is derived from an EMBL/GenBank/DDBJ whole genome shotgun (WGS) entry which is preliminary data.</text>
</comment>
<dbReference type="PROSITE" id="PS50238">
    <property type="entry name" value="RHOGAP"/>
    <property type="match status" value="1"/>
</dbReference>
<evidence type="ECO:0000256" key="4">
    <source>
        <dbReference type="PROSITE-ProRule" id="PRU00192"/>
    </source>
</evidence>
<feature type="non-terminal residue" evidence="8">
    <location>
        <position position="1"/>
    </location>
</feature>
<dbReference type="SMART" id="SM00055">
    <property type="entry name" value="FCH"/>
    <property type="match status" value="1"/>
</dbReference>
<dbReference type="FunFam" id="1.10.555.10:FF:000026">
    <property type="entry name" value="Rho GTPase activating protein 4"/>
    <property type="match status" value="1"/>
</dbReference>
<keyword evidence="1 4" id="KW-0728">SH3 domain</keyword>
<feature type="compositionally biased region" description="Polar residues" evidence="5">
    <location>
        <begin position="789"/>
        <end position="812"/>
    </location>
</feature>
<dbReference type="EMBL" id="SRMA01027351">
    <property type="protein sequence ID" value="TRY54326.1"/>
    <property type="molecule type" value="Genomic_DNA"/>
</dbReference>
<dbReference type="InterPro" id="IPR027267">
    <property type="entry name" value="AH/BAR_dom_sf"/>
</dbReference>